<feature type="compositionally biased region" description="Polar residues" evidence="1">
    <location>
        <begin position="60"/>
        <end position="78"/>
    </location>
</feature>
<dbReference type="AlphaFoldDB" id="A0A183ABQ9"/>
<proteinExistence type="predicted"/>
<reference evidence="2" key="1">
    <citation type="submission" date="2016-06" db="UniProtKB">
        <authorList>
            <consortium name="WormBaseParasite"/>
        </authorList>
    </citation>
    <scope>IDENTIFICATION</scope>
</reference>
<organism evidence="2">
    <name type="scientific">Echinostoma caproni</name>
    <dbReference type="NCBI Taxonomy" id="27848"/>
    <lineage>
        <taxon>Eukaryota</taxon>
        <taxon>Metazoa</taxon>
        <taxon>Spiralia</taxon>
        <taxon>Lophotrochozoa</taxon>
        <taxon>Platyhelminthes</taxon>
        <taxon>Trematoda</taxon>
        <taxon>Digenea</taxon>
        <taxon>Plagiorchiida</taxon>
        <taxon>Echinostomata</taxon>
        <taxon>Echinostomatoidea</taxon>
        <taxon>Echinostomatidae</taxon>
        <taxon>Echinostoma</taxon>
    </lineage>
</organism>
<dbReference type="WBParaSite" id="ECPE_0000440601-mRNA-1">
    <property type="protein sequence ID" value="ECPE_0000440601-mRNA-1"/>
    <property type="gene ID" value="ECPE_0000440601"/>
</dbReference>
<sequence>LPPKGTHRTRVGGDLGSINQDYEEPRSMLARDPDFVSQRRPHPLTRLSLSPQLEIVESQRCTGSATRQPISNDNSMSHADSRDDIDLTLPKRCLTTQARRFSAFMDPPWTLAGALHHRYKPNKWTRLNLCLLIGGSRLIGYRTGHALTPNLVLFLCGSSGIYAGRDSGMDHVIKIAHSTRGMAVLAADTEEQALVWIRFPASSWSLREDPLFDIALEFFLFCRTKIDRPG</sequence>
<feature type="region of interest" description="Disordered" evidence="1">
    <location>
        <begin position="1"/>
        <end position="26"/>
    </location>
</feature>
<accession>A0A183ABQ9</accession>
<feature type="compositionally biased region" description="Basic residues" evidence="1">
    <location>
        <begin position="1"/>
        <end position="10"/>
    </location>
</feature>
<evidence type="ECO:0000313" key="2">
    <source>
        <dbReference type="WBParaSite" id="ECPE_0000440601-mRNA-1"/>
    </source>
</evidence>
<name>A0A183ABQ9_9TREM</name>
<feature type="region of interest" description="Disordered" evidence="1">
    <location>
        <begin position="60"/>
        <end position="82"/>
    </location>
</feature>
<dbReference type="SUPFAM" id="SSF50729">
    <property type="entry name" value="PH domain-like"/>
    <property type="match status" value="1"/>
</dbReference>
<protein>
    <submittedName>
        <fullName evidence="2">PH domain-containing protein</fullName>
    </submittedName>
</protein>
<evidence type="ECO:0000256" key="1">
    <source>
        <dbReference type="SAM" id="MobiDB-lite"/>
    </source>
</evidence>